<evidence type="ECO:0000256" key="6">
    <source>
        <dbReference type="ARBA" id="ARBA00022741"/>
    </source>
</evidence>
<dbReference type="InterPro" id="IPR032828">
    <property type="entry name" value="PolyA_RNA-bd"/>
</dbReference>
<feature type="binding site" evidence="11">
    <location>
        <position position="11"/>
    </location>
    <ligand>
        <name>ATP</name>
        <dbReference type="ChEBI" id="CHEBI:30616"/>
    </ligand>
</feature>
<dbReference type="EMBL" id="BAABFL010000089">
    <property type="protein sequence ID" value="GAA4648665.1"/>
    <property type="molecule type" value="Genomic_DNA"/>
</dbReference>
<dbReference type="SUPFAM" id="SSF81891">
    <property type="entry name" value="Poly A polymerase C-terminal region-like"/>
    <property type="match status" value="1"/>
</dbReference>
<evidence type="ECO:0000256" key="7">
    <source>
        <dbReference type="ARBA" id="ARBA00022800"/>
    </source>
</evidence>
<feature type="binding site" evidence="11">
    <location>
        <position position="21"/>
    </location>
    <ligand>
        <name>Mg(2+)</name>
        <dbReference type="ChEBI" id="CHEBI:18420"/>
    </ligand>
</feature>
<feature type="binding site" evidence="11">
    <location>
        <position position="11"/>
    </location>
    <ligand>
        <name>CTP</name>
        <dbReference type="ChEBI" id="CHEBI:37563"/>
    </ligand>
</feature>
<evidence type="ECO:0000256" key="10">
    <source>
        <dbReference type="ARBA" id="ARBA00022884"/>
    </source>
</evidence>
<keyword evidence="2 11" id="KW-0808">Transferase</keyword>
<evidence type="ECO:0000259" key="13">
    <source>
        <dbReference type="Pfam" id="PF12627"/>
    </source>
</evidence>
<feature type="binding site" evidence="11">
    <location>
        <position position="91"/>
    </location>
    <ligand>
        <name>ATP</name>
        <dbReference type="ChEBI" id="CHEBI:30616"/>
    </ligand>
</feature>
<keyword evidence="4 11" id="KW-0548">Nucleotidyltransferase</keyword>
<evidence type="ECO:0000256" key="4">
    <source>
        <dbReference type="ARBA" id="ARBA00022695"/>
    </source>
</evidence>
<sequence>MKIYLVGGAVRDRLLGLPVKDCDWVVVGSSPSAMKAQGFRPVGKDFPVFIHPKTGEEYALARTERKSGHGYAGFTFHTSPDVTLEEDLLRRDLTINAMAETDNGELIDPYHGHEDLQNRILRHVSPAFREDPLRILRTARFAARYAPFGFQIADETTALMKLMVSSGEVNYLVAERVWQETVRALAEPAPVVFFDVLNDCGALSALMPMLLPGFSHDSAIPRTALARSAEKQSDTVSRFVFAALPWADQAPATNAADQLKTFCADLKVPVEYREMAILVANHLPTWLSMTSASPESLLTLLEKTDVFRREARFQQFLSICELLAHTVNANHQQRNWLETAVLACKTVDIQPLVKQGHKGQALAAAIRQERLSAIAAALAS</sequence>
<keyword evidence="10 11" id="KW-0694">RNA-binding</keyword>
<keyword evidence="9 11" id="KW-0460">Magnesium</keyword>
<feature type="domain" description="tRNA nucleotidyltransferase/poly(A) polymerase RNA and SrmB- binding" evidence="13">
    <location>
        <begin position="149"/>
        <end position="210"/>
    </location>
</feature>
<feature type="binding site" evidence="11">
    <location>
        <position position="140"/>
    </location>
    <ligand>
        <name>CTP</name>
        <dbReference type="ChEBI" id="CHEBI:37563"/>
    </ligand>
</feature>
<keyword evidence="6 11" id="KW-0547">Nucleotide-binding</keyword>
<evidence type="ECO:0000313" key="14">
    <source>
        <dbReference type="EMBL" id="GAA4648665.1"/>
    </source>
</evidence>
<organism evidence="14 15">
    <name type="scientific">Kistimonas scapharcae</name>
    <dbReference type="NCBI Taxonomy" id="1036133"/>
    <lineage>
        <taxon>Bacteria</taxon>
        <taxon>Pseudomonadati</taxon>
        <taxon>Pseudomonadota</taxon>
        <taxon>Gammaproteobacteria</taxon>
        <taxon>Oceanospirillales</taxon>
        <taxon>Endozoicomonadaceae</taxon>
        <taxon>Kistimonas</taxon>
    </lineage>
</organism>
<feature type="binding site" evidence="11">
    <location>
        <position position="23"/>
    </location>
    <ligand>
        <name>Mg(2+)</name>
        <dbReference type="ChEBI" id="CHEBI:18420"/>
    </ligand>
</feature>
<evidence type="ECO:0000256" key="11">
    <source>
        <dbReference type="HAMAP-Rule" id="MF_01262"/>
    </source>
</evidence>
<keyword evidence="8 11" id="KW-0067">ATP-binding</keyword>
<feature type="binding site" evidence="11">
    <location>
        <position position="137"/>
    </location>
    <ligand>
        <name>CTP</name>
        <dbReference type="ChEBI" id="CHEBI:37563"/>
    </ligand>
</feature>
<accession>A0ABP8V0N2</accession>
<proteinExistence type="inferred from homology"/>
<dbReference type="PANTHER" id="PTHR47545">
    <property type="entry name" value="MULTIFUNCTIONAL CCA PROTEIN"/>
    <property type="match status" value="1"/>
</dbReference>
<dbReference type="InterPro" id="IPR012006">
    <property type="entry name" value="CCA_bact"/>
</dbReference>
<reference evidence="15" key="1">
    <citation type="journal article" date="2019" name="Int. J. Syst. Evol. Microbiol.">
        <title>The Global Catalogue of Microorganisms (GCM) 10K type strain sequencing project: providing services to taxonomists for standard genome sequencing and annotation.</title>
        <authorList>
            <consortium name="The Broad Institute Genomics Platform"/>
            <consortium name="The Broad Institute Genome Sequencing Center for Infectious Disease"/>
            <person name="Wu L."/>
            <person name="Ma J."/>
        </authorList>
    </citation>
    <scope>NUCLEOTIDE SEQUENCE [LARGE SCALE GENOMIC DNA]</scope>
    <source>
        <strain evidence="15">JCM 17805</strain>
    </source>
</reference>
<dbReference type="Pfam" id="PF01743">
    <property type="entry name" value="PolyA_pol"/>
    <property type="match status" value="1"/>
</dbReference>
<gene>
    <name evidence="11" type="primary">cca</name>
    <name evidence="14" type="ORF">GCM10023116_09350</name>
</gene>
<keyword evidence="5 11" id="KW-0479">Metal-binding</keyword>
<evidence type="ECO:0000256" key="5">
    <source>
        <dbReference type="ARBA" id="ARBA00022723"/>
    </source>
</evidence>
<feature type="binding site" evidence="11">
    <location>
        <position position="91"/>
    </location>
    <ligand>
        <name>CTP</name>
        <dbReference type="ChEBI" id="CHEBI:37563"/>
    </ligand>
</feature>
<evidence type="ECO:0000259" key="12">
    <source>
        <dbReference type="Pfam" id="PF01743"/>
    </source>
</evidence>
<dbReference type="PIRSF" id="PIRSF000813">
    <property type="entry name" value="CCA_bact"/>
    <property type="match status" value="1"/>
</dbReference>
<dbReference type="RefSeq" id="WP_345194358.1">
    <property type="nucleotide sequence ID" value="NZ_BAABFL010000089.1"/>
</dbReference>
<comment type="caution">
    <text evidence="14">The sequence shown here is derived from an EMBL/GenBank/DDBJ whole genome shotgun (WGS) entry which is preliminary data.</text>
</comment>
<comment type="catalytic activity">
    <reaction evidence="11">
        <text>a tRNA precursor + 2 CTP + ATP = a tRNA with a 3' CCA end + 3 diphosphate</text>
        <dbReference type="Rhea" id="RHEA:14433"/>
        <dbReference type="Rhea" id="RHEA-COMP:10465"/>
        <dbReference type="Rhea" id="RHEA-COMP:10468"/>
        <dbReference type="ChEBI" id="CHEBI:30616"/>
        <dbReference type="ChEBI" id="CHEBI:33019"/>
        <dbReference type="ChEBI" id="CHEBI:37563"/>
        <dbReference type="ChEBI" id="CHEBI:74896"/>
        <dbReference type="ChEBI" id="CHEBI:83071"/>
        <dbReference type="EC" id="2.7.7.72"/>
    </reaction>
</comment>
<feature type="binding site" evidence="11">
    <location>
        <position position="137"/>
    </location>
    <ligand>
        <name>ATP</name>
        <dbReference type="ChEBI" id="CHEBI:30616"/>
    </ligand>
</feature>
<protein>
    <recommendedName>
        <fullName evidence="11">CCA-adding enzyme</fullName>
        <ecNumber evidence="11">2.7.7.72</ecNumber>
    </recommendedName>
    <alternativeName>
        <fullName evidence="11">CCA tRNA nucleotidyltransferase</fullName>
    </alternativeName>
    <alternativeName>
        <fullName evidence="11">tRNA CCA-pyrophosphorylase</fullName>
    </alternativeName>
    <alternativeName>
        <fullName evidence="11">tRNA adenylyl-/cytidylyl- transferase</fullName>
    </alternativeName>
    <alternativeName>
        <fullName evidence="11">tRNA nucleotidyltransferase</fullName>
    </alternativeName>
    <alternativeName>
        <fullName evidence="11">tRNA-NT</fullName>
    </alternativeName>
</protein>
<feature type="binding site" evidence="11">
    <location>
        <position position="140"/>
    </location>
    <ligand>
        <name>ATP</name>
        <dbReference type="ChEBI" id="CHEBI:30616"/>
    </ligand>
</feature>
<evidence type="ECO:0000256" key="1">
    <source>
        <dbReference type="ARBA" id="ARBA00001946"/>
    </source>
</evidence>
<keyword evidence="3 11" id="KW-0819">tRNA processing</keyword>
<feature type="domain" description="Poly A polymerase head" evidence="12">
    <location>
        <begin position="3"/>
        <end position="122"/>
    </location>
</feature>
<evidence type="ECO:0000313" key="15">
    <source>
        <dbReference type="Proteomes" id="UP001500604"/>
    </source>
</evidence>
<dbReference type="Gene3D" id="1.10.3090.10">
    <property type="entry name" value="cca-adding enzyme, domain 2"/>
    <property type="match status" value="1"/>
</dbReference>
<dbReference type="SUPFAM" id="SSF81301">
    <property type="entry name" value="Nucleotidyltransferase"/>
    <property type="match status" value="1"/>
</dbReference>
<comment type="function">
    <text evidence="11">Catalyzes the addition and repair of the essential 3'-terminal CCA sequence in tRNAs without using a nucleic acid template. Adds these three nucleotides in the order of C, C, and A to the tRNA nucleotide-73, using CTP and ATP as substrates and producing inorganic pyrophosphate. tRNA 3'-terminal CCA addition is required both for tRNA processing and repair. Also involved in tRNA surveillance by mediating tandem CCA addition to generate a CCACCA at the 3' terminus of unstable tRNAs. While stable tRNAs receive only 3'-terminal CCA, unstable tRNAs are marked with CCACCA and rapidly degraded.</text>
</comment>
<dbReference type="InterPro" id="IPR002646">
    <property type="entry name" value="PolA_pol_head_dom"/>
</dbReference>
<name>A0ABP8V0N2_9GAMM</name>
<evidence type="ECO:0000256" key="8">
    <source>
        <dbReference type="ARBA" id="ARBA00022840"/>
    </source>
</evidence>
<dbReference type="HAMAP" id="MF_01262">
    <property type="entry name" value="CCA_bact_type2"/>
    <property type="match status" value="1"/>
</dbReference>
<dbReference type="Pfam" id="PF12627">
    <property type="entry name" value="PolyA_pol_RNAbd"/>
    <property type="match status" value="1"/>
</dbReference>
<dbReference type="EC" id="2.7.7.72" evidence="11"/>
<feature type="binding site" evidence="11">
    <location>
        <position position="8"/>
    </location>
    <ligand>
        <name>ATP</name>
        <dbReference type="ChEBI" id="CHEBI:30616"/>
    </ligand>
</feature>
<evidence type="ECO:0000256" key="9">
    <source>
        <dbReference type="ARBA" id="ARBA00022842"/>
    </source>
</evidence>
<evidence type="ECO:0000256" key="3">
    <source>
        <dbReference type="ARBA" id="ARBA00022694"/>
    </source>
</evidence>
<comment type="similarity">
    <text evidence="11">Belongs to the tRNA nucleotidyltransferase/poly(A) polymerase family. Bacterial CCA-adding enzyme type 2 subfamily.</text>
</comment>
<evidence type="ECO:0000256" key="2">
    <source>
        <dbReference type="ARBA" id="ARBA00022679"/>
    </source>
</evidence>
<dbReference type="PANTHER" id="PTHR47545:SF1">
    <property type="entry name" value="MULTIFUNCTIONAL CCA PROTEIN"/>
    <property type="match status" value="1"/>
</dbReference>
<keyword evidence="7 11" id="KW-0692">RNA repair</keyword>
<dbReference type="InterPro" id="IPR050124">
    <property type="entry name" value="tRNA_CCA-adding_enzyme"/>
</dbReference>
<dbReference type="Gene3D" id="3.30.460.10">
    <property type="entry name" value="Beta Polymerase, domain 2"/>
    <property type="match status" value="1"/>
</dbReference>
<comment type="catalytic activity">
    <reaction evidence="11">
        <text>a tRNA with a 3' CCA end + 2 CTP + ATP = a tRNA with a 3' CCACCA end + 3 diphosphate</text>
        <dbReference type="Rhea" id="RHEA:76235"/>
        <dbReference type="Rhea" id="RHEA-COMP:10468"/>
        <dbReference type="Rhea" id="RHEA-COMP:18655"/>
        <dbReference type="ChEBI" id="CHEBI:30616"/>
        <dbReference type="ChEBI" id="CHEBI:33019"/>
        <dbReference type="ChEBI" id="CHEBI:37563"/>
        <dbReference type="ChEBI" id="CHEBI:83071"/>
        <dbReference type="ChEBI" id="CHEBI:195187"/>
    </reaction>
</comment>
<comment type="cofactor">
    <cofactor evidence="1 11">
        <name>Mg(2+)</name>
        <dbReference type="ChEBI" id="CHEBI:18420"/>
    </cofactor>
</comment>
<comment type="miscellaneous">
    <text evidence="11">A single active site specifically recognizes both ATP and CTP and is responsible for their addition.</text>
</comment>
<keyword evidence="15" id="KW-1185">Reference proteome</keyword>
<dbReference type="InterPro" id="IPR043519">
    <property type="entry name" value="NT_sf"/>
</dbReference>
<dbReference type="CDD" id="cd05398">
    <property type="entry name" value="NT_ClassII-CCAase"/>
    <property type="match status" value="1"/>
</dbReference>
<feature type="binding site" evidence="11">
    <location>
        <position position="8"/>
    </location>
    <ligand>
        <name>CTP</name>
        <dbReference type="ChEBI" id="CHEBI:37563"/>
    </ligand>
</feature>
<dbReference type="Proteomes" id="UP001500604">
    <property type="component" value="Unassembled WGS sequence"/>
</dbReference>